<dbReference type="Gene3D" id="1.10.287.950">
    <property type="entry name" value="Methyl-accepting chemotaxis protein"/>
    <property type="match status" value="1"/>
</dbReference>
<name>A0ABX0GNA9_9ACTN</name>
<comment type="caution">
    <text evidence="5">The sequence shown here is derived from an EMBL/GenBank/DDBJ whole genome shotgun (WGS) entry which is preliminary data.</text>
</comment>
<organism evidence="5 6">
    <name type="scientific">Motilibacter deserti</name>
    <dbReference type="NCBI Taxonomy" id="2714956"/>
    <lineage>
        <taxon>Bacteria</taxon>
        <taxon>Bacillati</taxon>
        <taxon>Actinomycetota</taxon>
        <taxon>Actinomycetes</taxon>
        <taxon>Motilibacterales</taxon>
        <taxon>Motilibacteraceae</taxon>
        <taxon>Motilibacter</taxon>
    </lineage>
</organism>
<feature type="non-terminal residue" evidence="5">
    <location>
        <position position="328"/>
    </location>
</feature>
<evidence type="ECO:0000256" key="2">
    <source>
        <dbReference type="ARBA" id="ARBA00022989"/>
    </source>
</evidence>
<keyword evidence="2 3" id="KW-1133">Transmembrane helix</keyword>
<dbReference type="SUPFAM" id="SSF158472">
    <property type="entry name" value="HAMP domain-like"/>
    <property type="match status" value="1"/>
</dbReference>
<feature type="domain" description="HAMP" evidence="4">
    <location>
        <begin position="207"/>
        <end position="259"/>
    </location>
</feature>
<evidence type="ECO:0000259" key="4">
    <source>
        <dbReference type="PROSITE" id="PS50885"/>
    </source>
</evidence>
<proteinExistence type="predicted"/>
<feature type="transmembrane region" description="Helical" evidence="3">
    <location>
        <begin position="12"/>
        <end position="34"/>
    </location>
</feature>
<dbReference type="Proteomes" id="UP000800981">
    <property type="component" value="Unassembled WGS sequence"/>
</dbReference>
<dbReference type="CDD" id="cd06225">
    <property type="entry name" value="HAMP"/>
    <property type="match status" value="1"/>
</dbReference>
<accession>A0ABX0GNA9</accession>
<evidence type="ECO:0000313" key="6">
    <source>
        <dbReference type="Proteomes" id="UP000800981"/>
    </source>
</evidence>
<protein>
    <submittedName>
        <fullName evidence="5">Methyl-accepting chemotaxis protein</fullName>
    </submittedName>
</protein>
<dbReference type="RefSeq" id="WP_166276450.1">
    <property type="nucleotide sequence ID" value="NZ_JAANNP010000001.1"/>
</dbReference>
<dbReference type="SUPFAM" id="SSF58104">
    <property type="entry name" value="Methyl-accepting chemotaxis protein (MCP) signaling domain"/>
    <property type="match status" value="1"/>
</dbReference>
<dbReference type="PROSITE" id="PS50885">
    <property type="entry name" value="HAMP"/>
    <property type="match status" value="1"/>
</dbReference>
<evidence type="ECO:0000256" key="3">
    <source>
        <dbReference type="SAM" id="Phobius"/>
    </source>
</evidence>
<keyword evidence="6" id="KW-1185">Reference proteome</keyword>
<sequence length="328" mass="33602">MKRPTASISAKLGAIAGVGVLSTLTVGAVAVLGAERIDDEQALLGKIRDARANVLRLDTRASELKVDAYKAMVRKDPEAQKAELADDVATAEELLAKLPPAAQLPAGTAKPVTELQQAFDDYFGQIEEVIDGAVADQAQARAAYDDVQQANDATDAAVSSTLDAMDGDVARAEAAVDSAVSAVRRTTVVSILVALVLLVGISWRVARGIVRPLRETVLALDALAEGDVTRAVHTRANDEIGRMAAALSHAQEGVRGLVGAVSHSADGLAAAAQQLSGAAGQISAAAADSSRQAQSVATTVEQVSRGVGTVAAGSEEMGASIREIAHST</sequence>
<dbReference type="Pfam" id="PF00672">
    <property type="entry name" value="HAMP"/>
    <property type="match status" value="1"/>
</dbReference>
<dbReference type="InterPro" id="IPR003660">
    <property type="entry name" value="HAMP_dom"/>
</dbReference>
<dbReference type="EMBL" id="JAANNP010000001">
    <property type="protein sequence ID" value="NHC12311.1"/>
    <property type="molecule type" value="Genomic_DNA"/>
</dbReference>
<evidence type="ECO:0000256" key="1">
    <source>
        <dbReference type="ARBA" id="ARBA00022692"/>
    </source>
</evidence>
<keyword evidence="1 3" id="KW-0812">Transmembrane</keyword>
<dbReference type="PANTHER" id="PTHR32089">
    <property type="entry name" value="METHYL-ACCEPTING CHEMOTAXIS PROTEIN MCPB"/>
    <property type="match status" value="1"/>
</dbReference>
<evidence type="ECO:0000313" key="5">
    <source>
        <dbReference type="EMBL" id="NHC12311.1"/>
    </source>
</evidence>
<gene>
    <name evidence="5" type="ORF">G9H71_00760</name>
</gene>
<reference evidence="5 6" key="1">
    <citation type="submission" date="2020-03" db="EMBL/GenBank/DDBJ databases">
        <title>Two novel Motilibacter sp.</title>
        <authorList>
            <person name="Liu S."/>
        </authorList>
    </citation>
    <scope>NUCLEOTIDE SEQUENCE [LARGE SCALE GENOMIC DNA]</scope>
    <source>
        <strain evidence="5 6">E257</strain>
    </source>
</reference>
<dbReference type="PANTHER" id="PTHR32089:SF112">
    <property type="entry name" value="LYSOZYME-LIKE PROTEIN-RELATED"/>
    <property type="match status" value="1"/>
</dbReference>
<dbReference type="SMART" id="SM00304">
    <property type="entry name" value="HAMP"/>
    <property type="match status" value="1"/>
</dbReference>
<keyword evidence="3" id="KW-0472">Membrane</keyword>